<evidence type="ECO:0008006" key="4">
    <source>
        <dbReference type="Google" id="ProtNLM"/>
    </source>
</evidence>
<dbReference type="InterPro" id="IPR016987">
    <property type="entry name" value="UCP023238"/>
</dbReference>
<sequence>MRLTWIVAAVIGFSSQAYAGLEQDLALCAAQGDKLDRLLCYDKLAAGVAKPGRQAPKAAAAQAQPSASAAPAATAVTTTAEAEFGIHRKPVELDVDKLYLEIASVQKDLYGSLTLNFTNGQVWKQVETRHYKLKAGDTVFIEKGALGSFLLGSDDRNATIRVKRLK</sequence>
<reference evidence="2" key="1">
    <citation type="submission" date="2020-04" db="EMBL/GenBank/DDBJ databases">
        <title>Description of Shewanella salipaludis sp. nov., isolated from a salt marsh.</title>
        <authorList>
            <person name="Park S."/>
            <person name="Yoon J.-H."/>
        </authorList>
    </citation>
    <scope>NUCLEOTIDE SEQUENCE</scope>
    <source>
        <strain evidence="2">SHSM-M6</strain>
    </source>
</reference>
<protein>
    <recommendedName>
        <fullName evidence="4">Periplasmic protein</fullName>
    </recommendedName>
</protein>
<gene>
    <name evidence="2" type="ORF">HC757_08365</name>
</gene>
<dbReference type="Proteomes" id="UP000737113">
    <property type="component" value="Unassembled WGS sequence"/>
</dbReference>
<feature type="chain" id="PRO_5037398878" description="Periplasmic protein" evidence="1">
    <location>
        <begin position="20"/>
        <end position="166"/>
    </location>
</feature>
<dbReference type="AlphaFoldDB" id="A0A972JIL8"/>
<evidence type="ECO:0000256" key="1">
    <source>
        <dbReference type="SAM" id="SignalP"/>
    </source>
</evidence>
<accession>A0A972JIL8</accession>
<evidence type="ECO:0000313" key="3">
    <source>
        <dbReference type="Proteomes" id="UP000737113"/>
    </source>
</evidence>
<name>A0A972JIL8_9GAMM</name>
<comment type="caution">
    <text evidence="2">The sequence shown here is derived from an EMBL/GenBank/DDBJ whole genome shotgun (WGS) entry which is preliminary data.</text>
</comment>
<feature type="signal peptide" evidence="1">
    <location>
        <begin position="1"/>
        <end position="19"/>
    </location>
</feature>
<keyword evidence="1" id="KW-0732">Signal</keyword>
<evidence type="ECO:0000313" key="2">
    <source>
        <dbReference type="EMBL" id="NMH65183.1"/>
    </source>
</evidence>
<keyword evidence="3" id="KW-1185">Reference proteome</keyword>
<dbReference type="EMBL" id="JAAXYH010000004">
    <property type="protein sequence ID" value="NMH65183.1"/>
    <property type="molecule type" value="Genomic_DNA"/>
</dbReference>
<proteinExistence type="predicted"/>
<dbReference type="RefSeq" id="WP_169563859.1">
    <property type="nucleotide sequence ID" value="NZ_JAAXYH010000004.1"/>
</dbReference>
<organism evidence="2 3">
    <name type="scientific">Shewanella salipaludis</name>
    <dbReference type="NCBI Taxonomy" id="2723052"/>
    <lineage>
        <taxon>Bacteria</taxon>
        <taxon>Pseudomonadati</taxon>
        <taxon>Pseudomonadota</taxon>
        <taxon>Gammaproteobacteria</taxon>
        <taxon>Alteromonadales</taxon>
        <taxon>Shewanellaceae</taxon>
        <taxon>Shewanella</taxon>
    </lineage>
</organism>
<dbReference type="PIRSF" id="PIRSF032038">
    <property type="entry name" value="UCP023238"/>
    <property type="match status" value="1"/>
</dbReference>